<dbReference type="Proteomes" id="UP000017973">
    <property type="component" value="Unassembled WGS sequence"/>
</dbReference>
<evidence type="ECO:0000313" key="2">
    <source>
        <dbReference type="EMBL" id="EST56642.1"/>
    </source>
</evidence>
<proteinExistence type="predicted"/>
<dbReference type="InterPro" id="IPR036291">
    <property type="entry name" value="NAD(P)-bd_dom_sf"/>
</dbReference>
<accession>V6MEI1</accession>
<feature type="domain" description="NAD-dependent epimerase/dehydratase" evidence="1">
    <location>
        <begin position="3"/>
        <end position="212"/>
    </location>
</feature>
<dbReference type="Pfam" id="PF01370">
    <property type="entry name" value="Epimerase"/>
    <property type="match status" value="1"/>
</dbReference>
<reference evidence="2 3" key="1">
    <citation type="journal article" date="2014" name="Genome Announc.">
        <title>Draft Genome Sequence of Brevibacillus panacihumi Strain W25, a Halotolerant Hydrocarbon-Degrading Bacterium.</title>
        <authorList>
            <person name="Wang X."/>
            <person name="Jin D."/>
            <person name="Zhou L."/>
            <person name="Wu L."/>
            <person name="An W."/>
            <person name="Chen Y."/>
            <person name="Zhao L."/>
        </authorList>
    </citation>
    <scope>NUCLEOTIDE SEQUENCE [LARGE SCALE GENOMIC DNA]</scope>
    <source>
        <strain evidence="2 3">W25</strain>
    </source>
</reference>
<organism evidence="2 3">
    <name type="scientific">Brevibacillus panacihumi W25</name>
    <dbReference type="NCBI Taxonomy" id="1408254"/>
    <lineage>
        <taxon>Bacteria</taxon>
        <taxon>Bacillati</taxon>
        <taxon>Bacillota</taxon>
        <taxon>Bacilli</taxon>
        <taxon>Bacillales</taxon>
        <taxon>Paenibacillaceae</taxon>
        <taxon>Brevibacillus</taxon>
    </lineage>
</organism>
<dbReference type="InterPro" id="IPR001509">
    <property type="entry name" value="Epimerase_deHydtase"/>
</dbReference>
<name>V6MEI1_9BACL</name>
<dbReference type="PANTHER" id="PTHR43245:SF13">
    <property type="entry name" value="UDP-D-APIOSE_UDP-D-XYLOSE SYNTHASE 2"/>
    <property type="match status" value="1"/>
</dbReference>
<evidence type="ECO:0000313" key="3">
    <source>
        <dbReference type="Proteomes" id="UP000017973"/>
    </source>
</evidence>
<comment type="caution">
    <text evidence="2">The sequence shown here is derived from an EMBL/GenBank/DDBJ whole genome shotgun (WGS) entry which is preliminary data.</text>
</comment>
<evidence type="ECO:0000259" key="1">
    <source>
        <dbReference type="Pfam" id="PF01370"/>
    </source>
</evidence>
<dbReference type="EMBL" id="AYJU01000001">
    <property type="protein sequence ID" value="EST56642.1"/>
    <property type="molecule type" value="Genomic_DNA"/>
</dbReference>
<dbReference type="STRING" id="1408254.T458_04960"/>
<dbReference type="InterPro" id="IPR050177">
    <property type="entry name" value="Lipid_A_modif_metabolic_enz"/>
</dbReference>
<gene>
    <name evidence="2" type="ORF">T458_04960</name>
</gene>
<dbReference type="HOGENOM" id="CLU_007383_1_7_9"/>
<dbReference type="AlphaFoldDB" id="V6MEI1"/>
<dbReference type="SUPFAM" id="SSF51735">
    <property type="entry name" value="NAD(P)-binding Rossmann-fold domains"/>
    <property type="match status" value="1"/>
</dbReference>
<dbReference type="eggNOG" id="COG0451">
    <property type="taxonomic scope" value="Bacteria"/>
</dbReference>
<dbReference type="OrthoDB" id="9771073at2"/>
<keyword evidence="3" id="KW-1185">Reference proteome</keyword>
<dbReference type="PATRIC" id="fig|1408254.3.peg.997"/>
<protein>
    <submittedName>
        <fullName evidence="2">Epimerase</fullName>
    </submittedName>
</protein>
<dbReference type="PANTHER" id="PTHR43245">
    <property type="entry name" value="BIFUNCTIONAL POLYMYXIN RESISTANCE PROTEIN ARNA"/>
    <property type="match status" value="1"/>
</dbReference>
<sequence length="301" mass="34038">MRVLVTGATGFLGSHLVKALLAEGHEVYILKRKTSDCSRLATVLHEIECFDLEHVEIEGMFRDIGPLDAVIHTATSYARNQESYHATLEANVSMPLQVLEGAIRCGTPLFMNTDTFSNTAQGIFQRLVGYHLTKRHFLEWGKHLAAQSSLRFVNLKLEHLYGPADSPEKFIPYIVRTCLENQPDLYLTPGEQMRDFIHVRDAVDAYLLLLRQSKLFTASFCEFQVGSGVATSIKSLVREVHRLTESATTLHFGALPYPSQEMMHSLADVEPLRRYGWRSQVPLREGLLTVIEEHRSRISAK</sequence>
<dbReference type="Gene3D" id="3.40.50.720">
    <property type="entry name" value="NAD(P)-binding Rossmann-like Domain"/>
    <property type="match status" value="1"/>
</dbReference>
<dbReference type="RefSeq" id="WP_023555051.1">
    <property type="nucleotide sequence ID" value="NZ_KI629782.1"/>
</dbReference>